<evidence type="ECO:0000256" key="1">
    <source>
        <dbReference type="SAM" id="MobiDB-lite"/>
    </source>
</evidence>
<dbReference type="RefSeq" id="WP_092660089.1">
    <property type="nucleotide sequence ID" value="NZ_FOCX01000009.1"/>
</dbReference>
<keyword evidence="3" id="KW-1185">Reference proteome</keyword>
<organism evidence="2 3">
    <name type="scientific">Halorientalis persicus</name>
    <dbReference type="NCBI Taxonomy" id="1367881"/>
    <lineage>
        <taxon>Archaea</taxon>
        <taxon>Methanobacteriati</taxon>
        <taxon>Methanobacteriota</taxon>
        <taxon>Stenosarchaea group</taxon>
        <taxon>Halobacteria</taxon>
        <taxon>Halobacteriales</taxon>
        <taxon>Haloarculaceae</taxon>
        <taxon>Halorientalis</taxon>
    </lineage>
</organism>
<proteinExistence type="predicted"/>
<protein>
    <submittedName>
        <fullName evidence="2">Uncharacterized protein</fullName>
    </submittedName>
</protein>
<evidence type="ECO:0000313" key="3">
    <source>
        <dbReference type="Proteomes" id="UP000198775"/>
    </source>
</evidence>
<dbReference type="Proteomes" id="UP000198775">
    <property type="component" value="Unassembled WGS sequence"/>
</dbReference>
<dbReference type="EMBL" id="FOCX01000009">
    <property type="protein sequence ID" value="SEO19840.1"/>
    <property type="molecule type" value="Genomic_DNA"/>
</dbReference>
<reference evidence="3" key="1">
    <citation type="submission" date="2016-10" db="EMBL/GenBank/DDBJ databases">
        <authorList>
            <person name="Varghese N."/>
            <person name="Submissions S."/>
        </authorList>
    </citation>
    <scope>NUCLEOTIDE SEQUENCE [LARGE SCALE GENOMIC DNA]</scope>
    <source>
        <strain evidence="3">IBRC-M 10043</strain>
    </source>
</reference>
<name>A0A1H8MRF9_9EURY</name>
<sequence>MANSQPLPPEHQSTISSIIEDEEPSEDSLKACLDWLENQNPANSTLISHFRNLTDQAPSTDSDPDPYSLYYEVAEIYPAALPNPLPEKAQSSVIAARFHQKERSDYSSFSISTQDNQARLTTTVNDTHFGDLQTVWLLHEIFEDSDDWEKAYALYWQDRDLPAWVDGETPVDDIEFERGQGFPKIQVEFDDDRDHVLLFSLAHVHSDETGQLLYENEDVKKSANDRLLSAE</sequence>
<dbReference type="AlphaFoldDB" id="A0A1H8MRF9"/>
<evidence type="ECO:0000313" key="2">
    <source>
        <dbReference type="EMBL" id="SEO19840.1"/>
    </source>
</evidence>
<accession>A0A1H8MRF9</accession>
<gene>
    <name evidence="2" type="ORF">SAMN05216388_100993</name>
</gene>
<feature type="region of interest" description="Disordered" evidence="1">
    <location>
        <begin position="1"/>
        <end position="26"/>
    </location>
</feature>